<dbReference type="Proteomes" id="UP000198923">
    <property type="component" value="Unassembled WGS sequence"/>
</dbReference>
<dbReference type="STRING" id="504805.SAMN05421505_107188"/>
<protein>
    <submittedName>
        <fullName evidence="2">Uncharacterized protein</fullName>
    </submittedName>
</protein>
<evidence type="ECO:0000313" key="3">
    <source>
        <dbReference type="Proteomes" id="UP000198923"/>
    </source>
</evidence>
<organism evidence="2 3">
    <name type="scientific">Sinosporangium album</name>
    <dbReference type="NCBI Taxonomy" id="504805"/>
    <lineage>
        <taxon>Bacteria</taxon>
        <taxon>Bacillati</taxon>
        <taxon>Actinomycetota</taxon>
        <taxon>Actinomycetes</taxon>
        <taxon>Streptosporangiales</taxon>
        <taxon>Streptosporangiaceae</taxon>
        <taxon>Sinosporangium</taxon>
    </lineage>
</organism>
<feature type="region of interest" description="Disordered" evidence="1">
    <location>
        <begin position="76"/>
        <end position="97"/>
    </location>
</feature>
<dbReference type="AlphaFoldDB" id="A0A1G7WVQ7"/>
<reference evidence="2 3" key="1">
    <citation type="submission" date="2016-10" db="EMBL/GenBank/DDBJ databases">
        <authorList>
            <person name="de Groot N.N."/>
        </authorList>
    </citation>
    <scope>NUCLEOTIDE SEQUENCE [LARGE SCALE GENOMIC DNA]</scope>
    <source>
        <strain evidence="2 3">CPCC 201354</strain>
    </source>
</reference>
<dbReference type="EMBL" id="FNCN01000007">
    <property type="protein sequence ID" value="SDG75350.1"/>
    <property type="molecule type" value="Genomic_DNA"/>
</dbReference>
<gene>
    <name evidence="2" type="ORF">SAMN05421505_107188</name>
</gene>
<keyword evidence="3" id="KW-1185">Reference proteome</keyword>
<accession>A0A1G7WVQ7</accession>
<proteinExistence type="predicted"/>
<evidence type="ECO:0000313" key="2">
    <source>
        <dbReference type="EMBL" id="SDG75350.1"/>
    </source>
</evidence>
<name>A0A1G7WVQ7_9ACTN</name>
<dbReference type="RefSeq" id="WP_143020193.1">
    <property type="nucleotide sequence ID" value="NZ_FNCN01000007.1"/>
</dbReference>
<evidence type="ECO:0000256" key="1">
    <source>
        <dbReference type="SAM" id="MobiDB-lite"/>
    </source>
</evidence>
<feature type="compositionally biased region" description="Basic residues" evidence="1">
    <location>
        <begin position="76"/>
        <end position="91"/>
    </location>
</feature>
<sequence>MDTRTAPQRLTDLAARRFPLVARSQVISRPLSTRISQIESRAGQARQNGPDGVLRAAEALNLAALLLSDLGIPHLARGRSGRRLSPRRVSHRPVAGR</sequence>